<proteinExistence type="predicted"/>
<dbReference type="EMBL" id="CYZX01000008">
    <property type="protein sequence ID" value="CUO37245.1"/>
    <property type="molecule type" value="Genomic_DNA"/>
</dbReference>
<organism evidence="4 5">
    <name type="scientific">Clostridium disporicum</name>
    <dbReference type="NCBI Taxonomy" id="84024"/>
    <lineage>
        <taxon>Bacteria</taxon>
        <taxon>Bacillati</taxon>
        <taxon>Bacillota</taxon>
        <taxon>Clostridia</taxon>
        <taxon>Eubacteriales</taxon>
        <taxon>Clostridiaceae</taxon>
        <taxon>Clostridium</taxon>
    </lineage>
</organism>
<evidence type="ECO:0000256" key="2">
    <source>
        <dbReference type="SAM" id="SignalP"/>
    </source>
</evidence>
<feature type="domain" description="PepSY" evidence="3">
    <location>
        <begin position="57"/>
        <end position="116"/>
    </location>
</feature>
<protein>
    <submittedName>
        <fullName evidence="4">Peptidase propeptide and YPEB domain</fullName>
    </submittedName>
</protein>
<dbReference type="PROSITE" id="PS51257">
    <property type="entry name" value="PROKAR_LIPOPROTEIN"/>
    <property type="match status" value="1"/>
</dbReference>
<sequence>MKKLSLAAIIVTVSISLIGCTNSGVANNGNGNNTESSIQDSSESSKQNNNVNNTGDISLDKAKEIALSHAGLSSDQVTFVQANKDFDDGIQKYDIEFYCNGKEYDYEINAYNGQIIQYDYDMEYDYIQNNNNQSNVNNIAKISVEEAKQIVLSHAGLTSNQVTFKRTELDFDYGIQKYEVEFYYNNREYSYEVDANTGDILAYEQD</sequence>
<dbReference type="Pfam" id="PF03413">
    <property type="entry name" value="PepSY"/>
    <property type="match status" value="2"/>
</dbReference>
<feature type="region of interest" description="Disordered" evidence="1">
    <location>
        <begin position="28"/>
        <end position="55"/>
    </location>
</feature>
<dbReference type="Proteomes" id="UP000095594">
    <property type="component" value="Unassembled WGS sequence"/>
</dbReference>
<reference evidence="4 5" key="1">
    <citation type="submission" date="2015-09" db="EMBL/GenBank/DDBJ databases">
        <authorList>
            <consortium name="Pathogen Informatics"/>
        </authorList>
    </citation>
    <scope>NUCLEOTIDE SEQUENCE [LARGE SCALE GENOMIC DNA]</scope>
    <source>
        <strain evidence="4 5">2789STDY5834856</strain>
    </source>
</reference>
<dbReference type="AlphaFoldDB" id="A0A174ELZ8"/>
<dbReference type="OrthoDB" id="2236551at2"/>
<feature type="domain" description="PepSY" evidence="3">
    <location>
        <begin position="141"/>
        <end position="204"/>
    </location>
</feature>
<feature type="compositionally biased region" description="Polar residues" evidence="1">
    <location>
        <begin position="46"/>
        <end position="55"/>
    </location>
</feature>
<dbReference type="Gene3D" id="3.10.450.40">
    <property type="match status" value="2"/>
</dbReference>
<dbReference type="InterPro" id="IPR025711">
    <property type="entry name" value="PepSY"/>
</dbReference>
<name>A0A174ELZ8_9CLOT</name>
<evidence type="ECO:0000256" key="1">
    <source>
        <dbReference type="SAM" id="MobiDB-lite"/>
    </source>
</evidence>
<evidence type="ECO:0000313" key="5">
    <source>
        <dbReference type="Proteomes" id="UP000095594"/>
    </source>
</evidence>
<gene>
    <name evidence="4" type="ORF">ERS852471_01453</name>
</gene>
<feature type="signal peptide" evidence="2">
    <location>
        <begin position="1"/>
        <end position="26"/>
    </location>
</feature>
<feature type="compositionally biased region" description="Low complexity" evidence="1">
    <location>
        <begin position="28"/>
        <end position="45"/>
    </location>
</feature>
<dbReference type="RefSeq" id="WP_055265144.1">
    <property type="nucleotide sequence ID" value="NZ_CABIXQ010000008.1"/>
</dbReference>
<feature type="chain" id="PRO_5038836672" evidence="2">
    <location>
        <begin position="27"/>
        <end position="206"/>
    </location>
</feature>
<evidence type="ECO:0000259" key="3">
    <source>
        <dbReference type="Pfam" id="PF03413"/>
    </source>
</evidence>
<keyword evidence="2" id="KW-0732">Signal</keyword>
<accession>A0A174ELZ8</accession>
<evidence type="ECO:0000313" key="4">
    <source>
        <dbReference type="EMBL" id="CUO37245.1"/>
    </source>
</evidence>